<evidence type="ECO:0000256" key="3">
    <source>
        <dbReference type="SAM" id="Phobius"/>
    </source>
</evidence>
<dbReference type="GO" id="GO:0015171">
    <property type="term" value="F:amino acid transmembrane transporter activity"/>
    <property type="evidence" value="ECO:0007669"/>
    <property type="project" value="TreeGrafter"/>
</dbReference>
<proteinExistence type="inferred from homology"/>
<dbReference type="Gene3D" id="1.20.1740.10">
    <property type="entry name" value="Amino acid/polyamine transporter I"/>
    <property type="match status" value="1"/>
</dbReference>
<organism evidence="4">
    <name type="scientific">Salix viminalis</name>
    <name type="common">Common osier</name>
    <name type="synonym">Basket willow</name>
    <dbReference type="NCBI Taxonomy" id="40686"/>
    <lineage>
        <taxon>Eukaryota</taxon>
        <taxon>Viridiplantae</taxon>
        <taxon>Streptophyta</taxon>
        <taxon>Embryophyta</taxon>
        <taxon>Tracheophyta</taxon>
        <taxon>Spermatophyta</taxon>
        <taxon>Magnoliopsida</taxon>
        <taxon>eudicotyledons</taxon>
        <taxon>Gunneridae</taxon>
        <taxon>Pentapetalae</taxon>
        <taxon>rosids</taxon>
        <taxon>fabids</taxon>
        <taxon>Malpighiales</taxon>
        <taxon>Salicaceae</taxon>
        <taxon>Saliceae</taxon>
        <taxon>Salix</taxon>
    </lineage>
</organism>
<evidence type="ECO:0000313" key="4">
    <source>
        <dbReference type="EMBL" id="VFU33039.1"/>
    </source>
</evidence>
<dbReference type="AlphaFoldDB" id="A0A6N2KXH8"/>
<dbReference type="EMBL" id="CAADRP010000884">
    <property type="protein sequence ID" value="VFU33039.1"/>
    <property type="molecule type" value="Genomic_DNA"/>
</dbReference>
<dbReference type="PANTHER" id="PTHR43243:SF4">
    <property type="entry name" value="CATIONIC AMINO ACID TRANSPORTER 4"/>
    <property type="match status" value="1"/>
</dbReference>
<dbReference type="PANTHER" id="PTHR43243">
    <property type="entry name" value="INNER MEMBRANE TRANSPORTER YGJI-RELATED"/>
    <property type="match status" value="1"/>
</dbReference>
<feature type="transmembrane region" description="Helical" evidence="3">
    <location>
        <begin position="173"/>
        <end position="195"/>
    </location>
</feature>
<accession>A0A6N2KXH8</accession>
<name>A0A6N2KXH8_SALVM</name>
<evidence type="ECO:0000256" key="1">
    <source>
        <dbReference type="ARBA" id="ARBA00008572"/>
    </source>
</evidence>
<sequence length="207" mass="23106">MKMFHHELFHSNNPQVLFMDVYEKTFPIRTSWSSFIASVFGNETKSKILEKVHGKKALNMGDKTYTHKEAIDQVISAFYWQSCLVNWLGFNIGIHNRCSAVARAYPQPKFSDILHFLMEDVLPLDVSDSLPFFLARQHIPGLDVVVDPCAAGLVLVVTGLLCMGIKESTLAQAVVTSINVCAMIFIIIAGSYLGFKDWMAGYELPAG</sequence>
<comment type="similarity">
    <text evidence="1">Belongs to the amino acid-polyamine-organocation (APC) superfamily. Cationic amino acid transporter (CAT) (TC 2.A.3.3) family.</text>
</comment>
<keyword evidence="3" id="KW-0812">Transmembrane</keyword>
<gene>
    <name evidence="4" type="ORF">SVIM_LOCUS149179</name>
</gene>
<evidence type="ECO:0000256" key="2">
    <source>
        <dbReference type="ARBA" id="ARBA00022448"/>
    </source>
</evidence>
<keyword evidence="2" id="KW-0813">Transport</keyword>
<protein>
    <submittedName>
        <fullName evidence="4">Uncharacterized protein</fullName>
    </submittedName>
</protein>
<keyword evidence="3" id="KW-1133">Transmembrane helix</keyword>
<reference evidence="4" key="1">
    <citation type="submission" date="2019-03" db="EMBL/GenBank/DDBJ databases">
        <authorList>
            <person name="Mank J."/>
            <person name="Almeida P."/>
        </authorList>
    </citation>
    <scope>NUCLEOTIDE SEQUENCE</scope>
    <source>
        <strain evidence="4">78183</strain>
    </source>
</reference>
<keyword evidence="3" id="KW-0472">Membrane</keyword>